<organism evidence="22 23">
    <name type="scientific">Rhodofomes roseus</name>
    <dbReference type="NCBI Taxonomy" id="34475"/>
    <lineage>
        <taxon>Eukaryota</taxon>
        <taxon>Fungi</taxon>
        <taxon>Dikarya</taxon>
        <taxon>Basidiomycota</taxon>
        <taxon>Agaricomycotina</taxon>
        <taxon>Agaricomycetes</taxon>
        <taxon>Polyporales</taxon>
        <taxon>Rhodofomes</taxon>
    </lineage>
</organism>
<dbReference type="InterPro" id="IPR011009">
    <property type="entry name" value="Kinase-like_dom_sf"/>
</dbReference>
<dbReference type="EC" id="2.7.11.1" evidence="4 16"/>
<dbReference type="InterPro" id="IPR044107">
    <property type="entry name" value="PIKKc_ATM"/>
</dbReference>
<dbReference type="InterPro" id="IPR000403">
    <property type="entry name" value="PI3/4_kinase_cat_dom"/>
</dbReference>
<keyword evidence="23" id="KW-1185">Reference proteome</keyword>
<dbReference type="PROSITE" id="PS51189">
    <property type="entry name" value="FAT"/>
    <property type="match status" value="1"/>
</dbReference>
<dbReference type="PANTHER" id="PTHR37079:SF4">
    <property type="entry name" value="SERINE_THREONINE-PROTEIN KINASE ATM"/>
    <property type="match status" value="1"/>
</dbReference>
<evidence type="ECO:0000256" key="6">
    <source>
        <dbReference type="ARBA" id="ARBA00022527"/>
    </source>
</evidence>
<evidence type="ECO:0000256" key="3">
    <source>
        <dbReference type="ARBA" id="ARBA00011370"/>
    </source>
</evidence>
<dbReference type="GeneID" id="72003669"/>
<accession>A0ABQ8KN27</accession>
<comment type="catalytic activity">
    <reaction evidence="15">
        <text>L-seryl-[protein] + ATP = O-phospho-L-seryl-[protein] + ADP + H(+)</text>
        <dbReference type="Rhea" id="RHEA:17989"/>
        <dbReference type="Rhea" id="RHEA-COMP:9863"/>
        <dbReference type="Rhea" id="RHEA-COMP:11604"/>
        <dbReference type="ChEBI" id="CHEBI:15378"/>
        <dbReference type="ChEBI" id="CHEBI:29999"/>
        <dbReference type="ChEBI" id="CHEBI:30616"/>
        <dbReference type="ChEBI" id="CHEBI:83421"/>
        <dbReference type="ChEBI" id="CHEBI:456216"/>
        <dbReference type="EC" id="2.7.11.1"/>
    </reaction>
</comment>
<evidence type="ECO:0000259" key="19">
    <source>
        <dbReference type="PROSITE" id="PS50290"/>
    </source>
</evidence>
<evidence type="ECO:0000256" key="16">
    <source>
        <dbReference type="RuleBase" id="RU365027"/>
    </source>
</evidence>
<keyword evidence="10 16" id="KW-0418">Kinase</keyword>
<evidence type="ECO:0000256" key="13">
    <source>
        <dbReference type="ARBA" id="ARBA00025079"/>
    </source>
</evidence>
<feature type="region of interest" description="Disordered" evidence="18">
    <location>
        <begin position="182"/>
        <end position="236"/>
    </location>
</feature>
<evidence type="ECO:0000313" key="23">
    <source>
        <dbReference type="Proteomes" id="UP000814176"/>
    </source>
</evidence>
<gene>
    <name evidence="22" type="ORF">C8Q71DRAFT_744323</name>
</gene>
<evidence type="ECO:0000256" key="8">
    <source>
        <dbReference type="ARBA" id="ARBA00022741"/>
    </source>
</evidence>
<dbReference type="InterPro" id="IPR056802">
    <property type="entry name" value="ATR-like_M-HEAT"/>
</dbReference>
<dbReference type="InterPro" id="IPR018936">
    <property type="entry name" value="PI3/4_kinase_CS"/>
</dbReference>
<dbReference type="Proteomes" id="UP000814176">
    <property type="component" value="Unassembled WGS sequence"/>
</dbReference>
<name>A0ABQ8KN27_9APHY</name>
<dbReference type="Pfam" id="PF11640">
    <property type="entry name" value="TAN"/>
    <property type="match status" value="1"/>
</dbReference>
<evidence type="ECO:0000256" key="11">
    <source>
        <dbReference type="ARBA" id="ARBA00022840"/>
    </source>
</evidence>
<evidence type="ECO:0000313" key="22">
    <source>
        <dbReference type="EMBL" id="KAH9839819.1"/>
    </source>
</evidence>
<evidence type="ECO:0000256" key="7">
    <source>
        <dbReference type="ARBA" id="ARBA00022679"/>
    </source>
</evidence>
<evidence type="ECO:0000259" key="21">
    <source>
        <dbReference type="PROSITE" id="PS51190"/>
    </source>
</evidence>
<dbReference type="PROSITE" id="PS51190">
    <property type="entry name" value="FATC"/>
    <property type="match status" value="1"/>
</dbReference>
<dbReference type="SUPFAM" id="SSF56112">
    <property type="entry name" value="Protein kinase-like (PK-like)"/>
    <property type="match status" value="1"/>
</dbReference>
<comment type="similarity">
    <text evidence="2 16">Belongs to the PI3/PI4-kinase family. ATM subfamily.</text>
</comment>
<dbReference type="CDD" id="cd05171">
    <property type="entry name" value="PIKKc_ATM"/>
    <property type="match status" value="1"/>
</dbReference>
<evidence type="ECO:0000256" key="17">
    <source>
        <dbReference type="SAM" id="Coils"/>
    </source>
</evidence>
<keyword evidence="17" id="KW-0175">Coiled coil</keyword>
<evidence type="ECO:0000256" key="12">
    <source>
        <dbReference type="ARBA" id="ARBA00023242"/>
    </source>
</evidence>
<comment type="subunit">
    <text evidence="3">Associates with DNA double-strand breaks.</text>
</comment>
<dbReference type="InterPro" id="IPR036940">
    <property type="entry name" value="PI3/4_kinase_cat_sf"/>
</dbReference>
<evidence type="ECO:0000256" key="4">
    <source>
        <dbReference type="ARBA" id="ARBA00012513"/>
    </source>
</evidence>
<evidence type="ECO:0000256" key="2">
    <source>
        <dbReference type="ARBA" id="ARBA00010769"/>
    </source>
</evidence>
<keyword evidence="9 16" id="KW-0227">DNA damage</keyword>
<keyword evidence="12 16" id="KW-0539">Nucleus</keyword>
<dbReference type="SMART" id="SM00146">
    <property type="entry name" value="PI3Kc"/>
    <property type="match status" value="1"/>
</dbReference>
<proteinExistence type="inferred from homology"/>
<evidence type="ECO:0000256" key="15">
    <source>
        <dbReference type="ARBA" id="ARBA00048679"/>
    </source>
</evidence>
<dbReference type="PROSITE" id="PS00916">
    <property type="entry name" value="PI3_4_KINASE_2"/>
    <property type="match status" value="1"/>
</dbReference>
<feature type="compositionally biased region" description="Polar residues" evidence="18">
    <location>
        <begin position="200"/>
        <end position="210"/>
    </location>
</feature>
<feature type="region of interest" description="Disordered" evidence="18">
    <location>
        <begin position="734"/>
        <end position="759"/>
    </location>
</feature>
<evidence type="ECO:0000256" key="1">
    <source>
        <dbReference type="ARBA" id="ARBA00004123"/>
    </source>
</evidence>
<dbReference type="InterPro" id="IPR016024">
    <property type="entry name" value="ARM-type_fold"/>
</dbReference>
<keyword evidence="7 16" id="KW-0808">Transferase</keyword>
<dbReference type="SMART" id="SM01342">
    <property type="entry name" value="TAN"/>
    <property type="match status" value="1"/>
</dbReference>
<protein>
    <recommendedName>
        <fullName evidence="5 16">Serine/threonine-protein kinase Tel1</fullName>
        <ecNumber evidence="4 16">2.7.11.1</ecNumber>
    </recommendedName>
</protein>
<feature type="domain" description="PI3K/PI4K catalytic" evidence="19">
    <location>
        <begin position="2695"/>
        <end position="3007"/>
    </location>
</feature>
<dbReference type="SMART" id="SM01343">
    <property type="entry name" value="FATC"/>
    <property type="match status" value="1"/>
</dbReference>
<keyword evidence="8 16" id="KW-0547">Nucleotide-binding</keyword>
<dbReference type="Pfam" id="PF25030">
    <property type="entry name" value="M-HEAT_ATR"/>
    <property type="match status" value="1"/>
</dbReference>
<dbReference type="PROSITE" id="PS50290">
    <property type="entry name" value="PI3_4_KINASE_3"/>
    <property type="match status" value="1"/>
</dbReference>
<dbReference type="InterPro" id="IPR003152">
    <property type="entry name" value="FATC_dom"/>
</dbReference>
<keyword evidence="16" id="KW-0779">Telomere</keyword>
<evidence type="ECO:0000256" key="18">
    <source>
        <dbReference type="SAM" id="MobiDB-lite"/>
    </source>
</evidence>
<comment type="caution">
    <text evidence="22">The sequence shown here is derived from an EMBL/GenBank/DDBJ whole genome shotgun (WGS) entry which is preliminary data.</text>
</comment>
<feature type="domain" description="FAT" evidence="20">
    <location>
        <begin position="1975"/>
        <end position="2582"/>
    </location>
</feature>
<dbReference type="Pfam" id="PF00454">
    <property type="entry name" value="PI3_PI4_kinase"/>
    <property type="match status" value="1"/>
</dbReference>
<dbReference type="Gene3D" id="1.10.1070.11">
    <property type="entry name" value="Phosphatidylinositol 3-/4-kinase, catalytic domain"/>
    <property type="match status" value="1"/>
</dbReference>
<keyword evidence="16" id="KW-0158">Chromosome</keyword>
<dbReference type="EMBL" id="JADCUA010000005">
    <property type="protein sequence ID" value="KAH9839819.1"/>
    <property type="molecule type" value="Genomic_DNA"/>
</dbReference>
<dbReference type="Pfam" id="PF02260">
    <property type="entry name" value="FATC"/>
    <property type="match status" value="1"/>
</dbReference>
<evidence type="ECO:0000256" key="9">
    <source>
        <dbReference type="ARBA" id="ARBA00022763"/>
    </source>
</evidence>
<dbReference type="InterPro" id="IPR014009">
    <property type="entry name" value="PIK_FAT"/>
</dbReference>
<evidence type="ECO:0000259" key="20">
    <source>
        <dbReference type="PROSITE" id="PS51189"/>
    </source>
</evidence>
<keyword evidence="6 16" id="KW-0723">Serine/threonine-protein kinase</keyword>
<keyword evidence="11 16" id="KW-0067">ATP-binding</keyword>
<dbReference type="InterPro" id="IPR021668">
    <property type="entry name" value="TAN"/>
</dbReference>
<dbReference type="SUPFAM" id="SSF48371">
    <property type="entry name" value="ARM repeat"/>
    <property type="match status" value="2"/>
</dbReference>
<feature type="compositionally biased region" description="Polar residues" evidence="18">
    <location>
        <begin position="218"/>
        <end position="236"/>
    </location>
</feature>
<evidence type="ECO:0000256" key="10">
    <source>
        <dbReference type="ARBA" id="ARBA00022777"/>
    </source>
</evidence>
<dbReference type="InterPro" id="IPR038980">
    <property type="entry name" value="ATM_plant"/>
</dbReference>
<dbReference type="PANTHER" id="PTHR37079">
    <property type="entry name" value="SERINE/THREONINE-PROTEIN KINASE ATM"/>
    <property type="match status" value="1"/>
</dbReference>
<comment type="catalytic activity">
    <reaction evidence="14 16">
        <text>L-threonyl-[protein] + ATP = O-phospho-L-threonyl-[protein] + ADP + H(+)</text>
        <dbReference type="Rhea" id="RHEA:46608"/>
        <dbReference type="Rhea" id="RHEA-COMP:11060"/>
        <dbReference type="Rhea" id="RHEA-COMP:11605"/>
        <dbReference type="ChEBI" id="CHEBI:15378"/>
        <dbReference type="ChEBI" id="CHEBI:30013"/>
        <dbReference type="ChEBI" id="CHEBI:30616"/>
        <dbReference type="ChEBI" id="CHEBI:61977"/>
        <dbReference type="ChEBI" id="CHEBI:456216"/>
        <dbReference type="EC" id="2.7.11.1"/>
    </reaction>
</comment>
<comment type="subcellular location">
    <subcellularLocation>
        <location evidence="16">Chromosome</location>
        <location evidence="16">Telomere</location>
    </subcellularLocation>
    <subcellularLocation>
        <location evidence="1 16">Nucleus</location>
    </subcellularLocation>
</comment>
<dbReference type="Gene3D" id="3.30.1010.10">
    <property type="entry name" value="Phosphatidylinositol 3-kinase Catalytic Subunit, Chain A, domain 4"/>
    <property type="match status" value="1"/>
</dbReference>
<feature type="coiled-coil region" evidence="17">
    <location>
        <begin position="2444"/>
        <end position="2471"/>
    </location>
</feature>
<reference evidence="22 23" key="1">
    <citation type="journal article" date="2021" name="Environ. Microbiol.">
        <title>Gene family expansions and transcriptome signatures uncover fungal adaptations to wood decay.</title>
        <authorList>
            <person name="Hage H."/>
            <person name="Miyauchi S."/>
            <person name="Viragh M."/>
            <person name="Drula E."/>
            <person name="Min B."/>
            <person name="Chaduli D."/>
            <person name="Navarro D."/>
            <person name="Favel A."/>
            <person name="Norest M."/>
            <person name="Lesage-Meessen L."/>
            <person name="Balint B."/>
            <person name="Merenyi Z."/>
            <person name="de Eugenio L."/>
            <person name="Morin E."/>
            <person name="Martinez A.T."/>
            <person name="Baldrian P."/>
            <person name="Stursova M."/>
            <person name="Martinez M.J."/>
            <person name="Novotny C."/>
            <person name="Magnuson J.K."/>
            <person name="Spatafora J.W."/>
            <person name="Maurice S."/>
            <person name="Pangilinan J."/>
            <person name="Andreopoulos W."/>
            <person name="LaButti K."/>
            <person name="Hundley H."/>
            <person name="Na H."/>
            <person name="Kuo A."/>
            <person name="Barry K."/>
            <person name="Lipzen A."/>
            <person name="Henrissat B."/>
            <person name="Riley R."/>
            <person name="Ahrendt S."/>
            <person name="Nagy L.G."/>
            <person name="Grigoriev I.V."/>
            <person name="Martin F."/>
            <person name="Rosso M.N."/>
        </authorList>
    </citation>
    <scope>NUCLEOTIDE SEQUENCE [LARGE SCALE GENOMIC DNA]</scope>
    <source>
        <strain evidence="22 23">CIRM-BRFM 1785</strain>
    </source>
</reference>
<comment type="function">
    <text evidence="13 16">Serine/threonine protein kinase which activates checkpoint signaling upon genotoxic stresses such as ionizing radiation (IR), ultraviolet light (UV), or DNA replication stalling, thereby acting as a DNA damage sensor. Recognizes the substrate consensus sequence [ST]-Q. Phosphorylates histone H2A to form H2AS128ph (gamma-H2A) at sites of DNA damage, involved in the regulation of DNA damage response mechanism. Required for the control of telomere length and genome stability.</text>
</comment>
<feature type="domain" description="FATC" evidence="21">
    <location>
        <begin position="3022"/>
        <end position="3054"/>
    </location>
</feature>
<evidence type="ECO:0000256" key="14">
    <source>
        <dbReference type="ARBA" id="ARBA00047899"/>
    </source>
</evidence>
<keyword evidence="16" id="KW-0156">Chromatin regulator</keyword>
<sequence>MSAANLRAVLDLLKSDHVKKRQEGLSSLYTMFARESAILRVDEQGDGKAWTIIYQALFNAMVKEKDAYAKKGDASSAAVKRRLTDAASAVRWLIERSVTRMNGKVVNPVLAHLTKFIIYRGELFTPVALQYVKAIRCILSYTPHLEHLVETSWIALLEMSLNVVLEDRVRKKLDEKDDAFADDREDSLPLGSGMDDSGEDSTPSVLGPSSTRKRKLPATTQARRTPFSGSPAPTSHSVTQEQVEFMSLLVLLLHSSSTPLLSTEHRYLPAALFQKLARILQKYPGDSSLHHDYLLALSAALSHVALNDYATVTRFAREAWDGLLHMWGTKNQRTKQDLVIVLQTLFPYYTAEPIDPTIINNVDYTIGVAKLWQLLSGEADSRWGVDGLGLDRLRLEVRKPGEDDDSPGSFVGSTFRYGWQFDSGQALTWTILALQAECTAKLYRLTESVHSMEPSGSRSAGKRVKLENPVKSLLDLINHTSSPSIRSYHLQGLLFFVDRHWPILYDELQQQVISVLMQFVSFDDGSVQSWTFLCLAAIAHSVGASPDATTAPDEQLGLSSSATWDAICAHAMRRATVASVSRAACHAASVCLLHSKVLLTSQRLIAELEALGKDLDVQGPVFPYDSVCAFLDLALRIASQDVRLYRMQLEEKVLTWFIDTWRVGSTPKTRLPAHTVADLLTLLESICSLSTRSNLICGMPLSDSPIVRATNDHSYTAVIRDFSLQAHLPRGRRYEGTAEGDSPVSQNADDSSLELDDLAPPRGRERRISAFLIKVTEELCGVWESSREVSGFMTAERVRSYLDVSFLALSYEAILFVNGMHSTRRVIQAACRLIQTVLPQLSEKRWTSEERSLMLGSLQPLILAQQESVREPWETLTSPGPYTGVRRQVLKALGRRSGSHDRQMSVRRQVQRVIFRSADVQDAFTTLMGNLKSTLRLASGASASHDFDGRAMDVDVEDDFGQPRTAQDVGAAADFSRNGTAFMGASGVEICMDALAVIPVLQSTSGQPTRDKDLANLVLESDDSRFLDMASVYFNIIKSGMMSISTSSMEQFLERFGELWPQYDYGRNDRLQHLSLHFLHSTMTHWLDHATPVSICDAIRELWTRLAAKLLCGKMTSWKTRDAFISLLDASLLHDPREQFWLDAEDNDPGYMSDAGQDASENVGATSLLPASILPRLGADVDIRVRFRASAAVARMFARACKLRRDPTRLYTAMRPYLTRDHTEYEKMMTRILCLANIMIVSSAVRRGAYWHLLEGCLFAPMYASHMEAALTGVSERLGLSGLAELFQHYASQVAASVCQGREDFLSFPPRVLGYQERRQCAERVFHAFAPANILNEEREHGYSLFRNHCGAVHKPPSEGLEECFPEIVGYEIVIAIAISLDANGILPDDLPSQLRRTMRDLGRETFDLCLRQTADAVAATIIRSLGDQNVSTDGPIFTGLRQAGFNEDSTRVLEQLFQNRHDSEFQFHEPNIPFFPTQVVLKALQWFISWVPEVESPAITYHVLHQLFAEMERCPFVNEQMRLLNGICVWITIRRQHFEDPTLLRTLMNMTSTILSQADMARAAKSILEWCFDVYRRATERISRLPDLIAQVGSIAQDYQQVSHDESSMTLGQDLVRWIESTMQGLAERNVLRAQVVRALASWPFDTSPTLIEHRDSLNLYEISRILSDPPVTANKFQLARRIRDLTIGHQDTAGHFKDTDFWTLKQCIPSSDKLRDEDIDAFVALLIHSGGNIRSPEHADKQVIIQTIRQRHRRLSSSQEQTTTRDAARRAIILSLLEMLDAASAVQINAAYRTLRSVMSVYPLDVGASQTWCREYAGDLVHLNAHPVSVPSRDCDELLQLLASTHLVQASKGFPAWIVNLTMSLCGALIAQDRFYAALAPMLQFSVTFAEDIMPILVHAVLCSERSTLGPNGGESRRTALSDHFDAVLNYEDVDVRCLRAIIDAVLHLRHFHPPGTRDALAYDIWLRNDWRLLSKMSVKCGAYTTALLFLELAAENEAGDTPGGDTAEDTLFDIYSRIDEPDGFYGIQTSNLTNFLLKRLHHEKQWDTAFRYHGAALTARPSDPIHGQGIVQSLHAFGFDRLAMTALGSVSSLSDAGTQSPSAMMYELGWRTGTWDLPECHAGQYPGASLYVSLRASYRERDSSRMDAVVRGSLCQELSQLHYQGNENLTAIRQTIQNLMSLHQIRWWRNGILPPLNPPGNGQSYDDPWNSFSKVDGIENFDDAESIMATRISLIRARRQKEERDQIGDLLSPLCRRLTELERECLLRLSRAARDAQRPQAALNAITQAQALGGEGLPDVSQEFANVLWLMKEPRLAASALKDTINMSLSKGAAEDKPRIAELLARLGTWSAKASLDKPDQIIEQHFHPAIQLLSDATVESHPAEYASVFHQYALFADHQYHAITTSPDALRWRIYMDRKAEEIRLRQDRLQRVSANPEERKEHDRALNKARQELKHDQARFKEHMDARDRFLTLATTSYSECLAHCDMYDNESIIRLCSLWLANFDRTDTDVNFKVALDRVPSRKFVFLAHQLAARLSKPTSPRAATDNQAVLHTVLTRMCREHPFHSLYQVLCLISDQGSASAASSRRQSGRLETASSQAERAAAAGALIDQLKVDGQMQGCLQDVEQLFKASLQWAKWKPKRDIRGGTLPIPDDFLVKKIRNLRVPVITSHTPVDPSCQYSDCVWISHFDSTFTTAGGLNLPKITVCMGVDGQRYKQLYKGGDDLRQDAVMEQVFELVNIILRRDRETRRRSLSVRGYRIIPLASQAGVLEFVKDTTPLATWLPDAHQRYRPGDLRSNDVLRQYKEKQAICKNDRAQMLEFFLGLRRRYRPVMRHYFTERHKEPLAWFTMRLKYSRSVATNSIVGHILGLGDRHTSNILMDNATGEMVHIDLGIAFDQGKLLPVPERVPFRLTADVVDGLGTSGTQGVFQRCAEETLRVLRDESEVVLTVLEVFKYDPLHSWAASEVKLKRVQGSSNDPTFTGEAVRWMIGIDMASGTADEAADRALTAVKSKLDKTLSIEYTVNELVAEAADVGNLAQMYFGWSPHL</sequence>
<evidence type="ECO:0000256" key="5">
    <source>
        <dbReference type="ARBA" id="ARBA00014619"/>
    </source>
</evidence>
<dbReference type="RefSeq" id="XP_047781469.1">
    <property type="nucleotide sequence ID" value="XM_047922937.1"/>
</dbReference>